<dbReference type="SUPFAM" id="SSF53098">
    <property type="entry name" value="Ribonuclease H-like"/>
    <property type="match status" value="1"/>
</dbReference>
<dbReference type="GO" id="GO:0005737">
    <property type="term" value="C:cytoplasm"/>
    <property type="evidence" value="ECO:0007669"/>
    <property type="project" value="UniProtKB-ARBA"/>
</dbReference>
<name>A0A4Y7RGA5_9FIRM</name>
<dbReference type="Gene3D" id="1.10.3500.10">
    <property type="entry name" value="Tex N-terminal region-like"/>
    <property type="match status" value="1"/>
</dbReference>
<dbReference type="Gene3D" id="1.10.150.310">
    <property type="entry name" value="Tex RuvX-like domain-like"/>
    <property type="match status" value="1"/>
</dbReference>
<dbReference type="InterPro" id="IPR003029">
    <property type="entry name" value="S1_domain"/>
</dbReference>
<dbReference type="SUPFAM" id="SSF47781">
    <property type="entry name" value="RuvA domain 2-like"/>
    <property type="match status" value="2"/>
</dbReference>
<dbReference type="GO" id="GO:0005840">
    <property type="term" value="C:ribosome"/>
    <property type="evidence" value="ECO:0007669"/>
    <property type="project" value="UniProtKB-KW"/>
</dbReference>
<feature type="domain" description="S1 motif" evidence="1">
    <location>
        <begin position="643"/>
        <end position="712"/>
    </location>
</feature>
<dbReference type="InterPro" id="IPR006641">
    <property type="entry name" value="YqgF/RNaseH-like_dom"/>
</dbReference>
<dbReference type="GO" id="GO:0003729">
    <property type="term" value="F:mRNA binding"/>
    <property type="evidence" value="ECO:0007669"/>
    <property type="project" value="UniProtKB-ARBA"/>
</dbReference>
<dbReference type="Gene3D" id="1.10.10.650">
    <property type="entry name" value="RuvA domain 2-like"/>
    <property type="match status" value="1"/>
</dbReference>
<dbReference type="GO" id="GO:0003735">
    <property type="term" value="F:structural constituent of ribosome"/>
    <property type="evidence" value="ECO:0007669"/>
    <property type="project" value="TreeGrafter"/>
</dbReference>
<dbReference type="Pfam" id="PF16921">
    <property type="entry name" value="Tex_YqgF"/>
    <property type="match status" value="1"/>
</dbReference>
<dbReference type="PANTHER" id="PTHR10724:SF10">
    <property type="entry name" value="S1 RNA-BINDING DOMAIN-CONTAINING PROTEIN 1"/>
    <property type="match status" value="1"/>
</dbReference>
<dbReference type="AlphaFoldDB" id="A0A4Y7RGA5"/>
<dbReference type="Pfam" id="PF22706">
    <property type="entry name" value="Tex_central_region"/>
    <property type="match status" value="1"/>
</dbReference>
<dbReference type="Pfam" id="PF12836">
    <property type="entry name" value="HHH_3"/>
    <property type="match status" value="1"/>
</dbReference>
<comment type="caution">
    <text evidence="2">The sequence shown here is derived from an EMBL/GenBank/DDBJ whole genome shotgun (WGS) entry which is preliminary data.</text>
</comment>
<dbReference type="Gene3D" id="2.40.50.140">
    <property type="entry name" value="Nucleic acid-binding proteins"/>
    <property type="match status" value="1"/>
</dbReference>
<protein>
    <submittedName>
        <fullName evidence="2">30S ribosomal protein S1</fullName>
    </submittedName>
</protein>
<dbReference type="InterPro" id="IPR037027">
    <property type="entry name" value="YqgF/RNaseH-like_dom_sf"/>
</dbReference>
<proteinExistence type="predicted"/>
<dbReference type="GO" id="GO:0006139">
    <property type="term" value="P:nucleobase-containing compound metabolic process"/>
    <property type="evidence" value="ECO:0007669"/>
    <property type="project" value="InterPro"/>
</dbReference>
<dbReference type="GO" id="GO:0006412">
    <property type="term" value="P:translation"/>
    <property type="evidence" value="ECO:0007669"/>
    <property type="project" value="TreeGrafter"/>
</dbReference>
<dbReference type="RefSeq" id="WP_243123964.1">
    <property type="nucleotide sequence ID" value="NZ_QFGA01000001.1"/>
</dbReference>
<dbReference type="SMART" id="SM00732">
    <property type="entry name" value="YqgFc"/>
    <property type="match status" value="1"/>
</dbReference>
<evidence type="ECO:0000259" key="1">
    <source>
        <dbReference type="PROSITE" id="PS50126"/>
    </source>
</evidence>
<dbReference type="SUPFAM" id="SSF50249">
    <property type="entry name" value="Nucleic acid-binding proteins"/>
    <property type="match status" value="1"/>
</dbReference>
<gene>
    <name evidence="2" type="primary">rpsA</name>
    <name evidence="2" type="ORF">Psch_01344</name>
</gene>
<dbReference type="FunFam" id="1.10.10.650:FF:000001">
    <property type="entry name" value="S1 RNA-binding domain 1"/>
    <property type="match status" value="1"/>
</dbReference>
<dbReference type="InterPro" id="IPR055179">
    <property type="entry name" value="Tex-like_central_region"/>
</dbReference>
<evidence type="ECO:0000313" key="3">
    <source>
        <dbReference type="Proteomes" id="UP000298324"/>
    </source>
</evidence>
<dbReference type="SMART" id="SM00316">
    <property type="entry name" value="S1"/>
    <property type="match status" value="1"/>
</dbReference>
<dbReference type="InterPro" id="IPR012337">
    <property type="entry name" value="RNaseH-like_sf"/>
</dbReference>
<dbReference type="InterPro" id="IPR012340">
    <property type="entry name" value="NA-bd_OB-fold"/>
</dbReference>
<dbReference type="PROSITE" id="PS50126">
    <property type="entry name" value="S1"/>
    <property type="match status" value="1"/>
</dbReference>
<organism evidence="2 3">
    <name type="scientific">Pelotomaculum schinkii</name>
    <dbReference type="NCBI Taxonomy" id="78350"/>
    <lineage>
        <taxon>Bacteria</taxon>
        <taxon>Bacillati</taxon>
        <taxon>Bacillota</taxon>
        <taxon>Clostridia</taxon>
        <taxon>Eubacteriales</taxon>
        <taxon>Desulfotomaculaceae</taxon>
        <taxon>Pelotomaculum</taxon>
    </lineage>
</organism>
<dbReference type="Proteomes" id="UP000298324">
    <property type="component" value="Unassembled WGS sequence"/>
</dbReference>
<dbReference type="FunFam" id="1.10.150.310:FF:000001">
    <property type="entry name" value="RNA-binding transcriptional accessory protein"/>
    <property type="match status" value="1"/>
</dbReference>
<accession>A0A4Y7RGA5</accession>
<dbReference type="Pfam" id="PF17674">
    <property type="entry name" value="HHH_9"/>
    <property type="match status" value="1"/>
</dbReference>
<evidence type="ECO:0000313" key="2">
    <source>
        <dbReference type="EMBL" id="TEB07789.1"/>
    </source>
</evidence>
<dbReference type="InterPro" id="IPR023319">
    <property type="entry name" value="Tex-like_HTH_dom_sf"/>
</dbReference>
<dbReference type="InterPro" id="IPR041692">
    <property type="entry name" value="HHH_9"/>
</dbReference>
<dbReference type="Gene3D" id="3.30.420.140">
    <property type="entry name" value="YqgF/RNase H-like domain"/>
    <property type="match status" value="1"/>
</dbReference>
<keyword evidence="2" id="KW-0689">Ribosomal protein</keyword>
<keyword evidence="3" id="KW-1185">Reference proteome</keyword>
<dbReference type="InterPro" id="IPR018974">
    <property type="entry name" value="Tex-like_N"/>
</dbReference>
<dbReference type="Pfam" id="PF00575">
    <property type="entry name" value="S1"/>
    <property type="match status" value="1"/>
</dbReference>
<sequence>MIKQVDIIAIVAKETGIPRHKVEQTVKLLADNTIPFIARYRKEQTGELDEEQIRNIDEQHRYYTSLEQRKEEIIRLIDEQGKLTEELQAKIINCTKLSKLEDLYLPYKPKRKTRAGVAREHGLEPLANFLLSFPRSESPEEEAYAYISESVPTVEEALQGAMDIVAESVAEDADVRGWVREHTRRGGLLVTSGRKTEEDKTYRDYYDYKEPVNRIPPHRVLAINRGEKEEVLSVSIEVDESPVLQWLKRKFLEEGSTTSEYVSKAIKDGYKRLIAPAVERDIRNELTDKAQAQAIKVFSKNLRSLLLQPPVRGKVVLGLDPGYRTGCKWSVIDKTGKFLEAGVIYPTAPLKKIKESEEALAGLVEKYGVNAIVIGNGTASRETEVFVADFIKSCNKPGLSYTIVSEAGASVYSASKLAKKEFPGLDVSERGAVSIARRIQDPLAELVKIEPRAVGVGQYQHDLPPKHLDEKLAEVVESVVNYVGVDLNTASAQLLGYVAGIKATVAENIVHYRDEIGGFKRRKELSKVPRLGPKTLEQCVGFLRINNGDDRLDATAIHPESYDLTHRFLDLIGSGVDEIGRSSIRSKIAGVDVEEIAAQLDAGVPTLKDIVDCLARPGRDPREDLPVPVFRTDVLSIEDLKPGMELTGTVRNVVDFGAFVDIGIKNDGLVHVSEMSDTRVRHPMDLVSVGDVVKVYVLSIDMERGRVALSMKTRL</sequence>
<dbReference type="InterPro" id="IPR032639">
    <property type="entry name" value="Tex_YqgF"/>
</dbReference>
<dbReference type="PANTHER" id="PTHR10724">
    <property type="entry name" value="30S RIBOSOMAL PROTEIN S1"/>
    <property type="match status" value="1"/>
</dbReference>
<dbReference type="InterPro" id="IPR023323">
    <property type="entry name" value="Tex-like_dom_sf"/>
</dbReference>
<dbReference type="InterPro" id="IPR050437">
    <property type="entry name" value="Ribos_protein_bS1-like"/>
</dbReference>
<reference evidence="2 3" key="1">
    <citation type="journal article" date="2018" name="Environ. Microbiol.">
        <title>Novel energy conservation strategies and behaviour of Pelotomaculum schinkii driving syntrophic propionate catabolism.</title>
        <authorList>
            <person name="Hidalgo-Ahumada C.A.P."/>
            <person name="Nobu M.K."/>
            <person name="Narihiro T."/>
            <person name="Tamaki H."/>
            <person name="Liu W.T."/>
            <person name="Kamagata Y."/>
            <person name="Stams A.J.M."/>
            <person name="Imachi H."/>
            <person name="Sousa D.Z."/>
        </authorList>
    </citation>
    <scope>NUCLEOTIDE SEQUENCE [LARGE SCALE GENOMIC DNA]</scope>
    <source>
        <strain evidence="2 3">HH</strain>
    </source>
</reference>
<dbReference type="InterPro" id="IPR044146">
    <property type="entry name" value="S1_Tex"/>
</dbReference>
<dbReference type="FunFam" id="3.30.420.140:FF:000001">
    <property type="entry name" value="RNA-binding transcriptional accessory protein"/>
    <property type="match status" value="1"/>
</dbReference>
<dbReference type="CDD" id="cd05685">
    <property type="entry name" value="S1_Tex"/>
    <property type="match status" value="1"/>
</dbReference>
<dbReference type="Pfam" id="PF09371">
    <property type="entry name" value="Tex_N"/>
    <property type="match status" value="1"/>
</dbReference>
<dbReference type="SUPFAM" id="SSF158832">
    <property type="entry name" value="Tex N-terminal region-like"/>
    <property type="match status" value="1"/>
</dbReference>
<keyword evidence="2" id="KW-0687">Ribonucleoprotein</keyword>
<dbReference type="InterPro" id="IPR010994">
    <property type="entry name" value="RuvA_2-like"/>
</dbReference>
<dbReference type="FunFam" id="2.40.50.140:FF:000051">
    <property type="entry name" value="RNA-binding transcriptional accessory protein"/>
    <property type="match status" value="1"/>
</dbReference>
<dbReference type="EMBL" id="QFGA01000001">
    <property type="protein sequence ID" value="TEB07789.1"/>
    <property type="molecule type" value="Genomic_DNA"/>
</dbReference>